<dbReference type="Gene3D" id="3.30.70.270">
    <property type="match status" value="1"/>
</dbReference>
<dbReference type="Pfam" id="PF00078">
    <property type="entry name" value="RVT_1"/>
    <property type="match status" value="1"/>
</dbReference>
<organism evidence="2 3">
    <name type="scientific">Hermanssonia centrifuga</name>
    <dbReference type="NCBI Taxonomy" id="98765"/>
    <lineage>
        <taxon>Eukaryota</taxon>
        <taxon>Fungi</taxon>
        <taxon>Dikarya</taxon>
        <taxon>Basidiomycota</taxon>
        <taxon>Agaricomycotina</taxon>
        <taxon>Agaricomycetes</taxon>
        <taxon>Polyporales</taxon>
        <taxon>Meruliaceae</taxon>
        <taxon>Hermanssonia</taxon>
    </lineage>
</organism>
<dbReference type="InterPro" id="IPR053134">
    <property type="entry name" value="RNA-dir_DNA_polymerase"/>
</dbReference>
<dbReference type="Gene3D" id="2.40.70.10">
    <property type="entry name" value="Acid Proteases"/>
    <property type="match status" value="1"/>
</dbReference>
<evidence type="ECO:0000313" key="2">
    <source>
        <dbReference type="EMBL" id="THG93109.1"/>
    </source>
</evidence>
<protein>
    <recommendedName>
        <fullName evidence="1">Reverse transcriptase domain-containing protein</fullName>
    </recommendedName>
</protein>
<dbReference type="CDD" id="cd01647">
    <property type="entry name" value="RT_LTR"/>
    <property type="match status" value="1"/>
</dbReference>
<dbReference type="AlphaFoldDB" id="A0A4S4KA73"/>
<name>A0A4S4KA73_9APHY</name>
<gene>
    <name evidence="2" type="ORF">EW026_g8033</name>
</gene>
<dbReference type="InterPro" id="IPR043502">
    <property type="entry name" value="DNA/RNA_pol_sf"/>
</dbReference>
<dbReference type="PANTHER" id="PTHR24559">
    <property type="entry name" value="TRANSPOSON TY3-I GAG-POL POLYPROTEIN"/>
    <property type="match status" value="1"/>
</dbReference>
<dbReference type="Proteomes" id="UP000309038">
    <property type="component" value="Unassembled WGS sequence"/>
</dbReference>
<dbReference type="Gene3D" id="3.10.10.10">
    <property type="entry name" value="HIV Type 1 Reverse Transcriptase, subunit A, domain 1"/>
    <property type="match status" value="1"/>
</dbReference>
<dbReference type="InterPro" id="IPR000477">
    <property type="entry name" value="RT_dom"/>
</dbReference>
<comment type="caution">
    <text evidence="2">The sequence shown here is derived from an EMBL/GenBank/DDBJ whole genome shotgun (WGS) entry which is preliminary data.</text>
</comment>
<dbReference type="PANTHER" id="PTHR24559:SF444">
    <property type="entry name" value="REVERSE TRANSCRIPTASE DOMAIN-CONTAINING PROTEIN"/>
    <property type="match status" value="1"/>
</dbReference>
<sequence length="706" mass="79896">MEFDDEADNRAIRLSEATVVAPGLALYSVNFNETHSDSEEEDRLLNAWISHNIAAYEDEEDDLLVPHHALDLSTIPLPPPVVLPSLSNEGRPYVRFDDPYARYAMHLLKQHGPYCCLRAGADRRIWQDDGVLVYQVNNDQYVIMGQDPVEDVLVDKRRLENPRFNLPQCAIRRDFADPIFDLDDLEGELEQLWKELETPELCEYLELNAARVVTHQPISAIQRNASSPRDFKRLIPSPVVVVVHINGSAARALLDSGSLADFMSSKLIHQLDIPTFELAKQLPVHLAVQGSRAKISLGCKTELKYQSVCEPRHFDIVNLLNYDLILGTPFLFQHKVTIGFNPTTVVIGSGSAVPIQGEHVRVLESRAADLFEDELEHARQVLREYAQPIASTDASDTPLPPLREVNHQIPLKDPSKVYHWRPSKCPEALRPLWSKKRDAYLRSGRWKMSNARNTSPMLLLTKPGTGIRDIPPKLRTVFDLRERNDNTIKVTSPLPDMEGILRRIAKKRFRSSLDGKDAYECIRIEPSHVERAAMTTPDGNMVSLVLQQGDCNAVATYQTLMNHLFGQYIGVFLDVYLDDILIYSDALPEHIEHVKTVIDILQREHLYLNADKLKFLQPELKVLGRIVDDTGIRMDPDKVDSVLNWKVPTSKELLRGFLGSVGYLADDIVGTSHSNGLLMRSDAWFTVIVITTAFRWTTPRVQPPFG</sequence>
<evidence type="ECO:0000259" key="1">
    <source>
        <dbReference type="PROSITE" id="PS50878"/>
    </source>
</evidence>
<dbReference type="InterPro" id="IPR043128">
    <property type="entry name" value="Rev_trsase/Diguanyl_cyclase"/>
</dbReference>
<proteinExistence type="predicted"/>
<dbReference type="SUPFAM" id="SSF56672">
    <property type="entry name" value="DNA/RNA polymerases"/>
    <property type="match status" value="1"/>
</dbReference>
<keyword evidence="3" id="KW-1185">Reference proteome</keyword>
<dbReference type="PROSITE" id="PS50878">
    <property type="entry name" value="RT_POL"/>
    <property type="match status" value="1"/>
</dbReference>
<evidence type="ECO:0000313" key="3">
    <source>
        <dbReference type="Proteomes" id="UP000309038"/>
    </source>
</evidence>
<feature type="domain" description="Reverse transcriptase" evidence="1">
    <location>
        <begin position="441"/>
        <end position="627"/>
    </location>
</feature>
<dbReference type="SUPFAM" id="SSF50630">
    <property type="entry name" value="Acid proteases"/>
    <property type="match status" value="1"/>
</dbReference>
<reference evidence="2 3" key="1">
    <citation type="submission" date="2019-02" db="EMBL/GenBank/DDBJ databases">
        <title>Genome sequencing of the rare red list fungi Phlebia centrifuga.</title>
        <authorList>
            <person name="Buettner E."/>
            <person name="Kellner H."/>
        </authorList>
    </citation>
    <scope>NUCLEOTIDE SEQUENCE [LARGE SCALE GENOMIC DNA]</scope>
    <source>
        <strain evidence="2 3">DSM 108282</strain>
    </source>
</reference>
<dbReference type="EMBL" id="SGPJ01000775">
    <property type="protein sequence ID" value="THG93109.1"/>
    <property type="molecule type" value="Genomic_DNA"/>
</dbReference>
<accession>A0A4S4KA73</accession>
<dbReference type="Pfam" id="PF08284">
    <property type="entry name" value="RVP_2"/>
    <property type="match status" value="1"/>
</dbReference>
<dbReference type="InterPro" id="IPR021109">
    <property type="entry name" value="Peptidase_aspartic_dom_sf"/>
</dbReference>
<dbReference type="CDD" id="cd00303">
    <property type="entry name" value="retropepsin_like"/>
    <property type="match status" value="1"/>
</dbReference>